<evidence type="ECO:0000313" key="1">
    <source>
        <dbReference type="EMBL" id="DAA02524.1"/>
    </source>
</evidence>
<organism evidence="1">
    <name type="scientific">Drosophila melanogaster</name>
    <name type="common">Fruit fly</name>
    <dbReference type="NCBI Taxonomy" id="7227"/>
    <lineage>
        <taxon>Eukaryota</taxon>
        <taxon>Metazoa</taxon>
        <taxon>Ecdysozoa</taxon>
        <taxon>Arthropoda</taxon>
        <taxon>Hexapoda</taxon>
        <taxon>Insecta</taxon>
        <taxon>Pterygota</taxon>
        <taxon>Neoptera</taxon>
        <taxon>Endopterygota</taxon>
        <taxon>Diptera</taxon>
        <taxon>Brachycera</taxon>
        <taxon>Muscomorpha</taxon>
        <taxon>Ephydroidea</taxon>
        <taxon>Drosophilidae</taxon>
        <taxon>Drosophila</taxon>
        <taxon>Sophophora</taxon>
    </lineage>
</organism>
<proteinExistence type="predicted"/>
<reference evidence="1" key="1">
    <citation type="journal article" date="2003" name="Genome Biol.">
        <title>An integrated gene annotation and transcriptional profiling approach towards the full gene content of the Drosophila genome.</title>
        <authorList>
            <person name="Hild M."/>
            <person name="Beckmann B."/>
            <person name="Haas S.A."/>
            <person name="Koch B."/>
            <person name="Solovyev V."/>
            <person name="Busold C."/>
            <person name="Fellenberg K."/>
            <person name="Boutros M."/>
            <person name="Vingron M."/>
            <person name="Sauer F."/>
            <person name="Hoheisel J.D."/>
            <person name="Paro R."/>
        </authorList>
    </citation>
    <scope>NUCLEOTIDE SEQUENCE</scope>
</reference>
<sequence length="163" mass="18386">MPQSYQHGPLGIKDFICATDVPAIVQHNYKEESHAIEATASATTTPTLTATSTSTSMDPWFHFSAVTKRLAQRFEWHLILVLEIFHSHFPFIQAGIHGLPRKQVLATQSHPHTPPRNPRAWEIIKVQRDFGGVSCSQYKMITCTRNLPYLAINLKECTGKKGY</sequence>
<dbReference type="AlphaFoldDB" id="Q6IGE0"/>
<name>Q6IGE0_DROME</name>
<gene>
    <name evidence="1" type="ORF">HDC06552</name>
</gene>
<protein>
    <submittedName>
        <fullName evidence="1">HDC06552</fullName>
    </submittedName>
</protein>
<accession>Q6IGE0</accession>
<dbReference type="EMBL" id="BK003826">
    <property type="protein sequence ID" value="DAA02524.1"/>
    <property type="molecule type" value="Genomic_DNA"/>
</dbReference>